<protein>
    <submittedName>
        <fullName evidence="1">Uncharacterized protein</fullName>
    </submittedName>
</protein>
<name>A0A8H7PN75_MORIS</name>
<dbReference type="AlphaFoldDB" id="A0A8H7PN75"/>
<proteinExistence type="predicted"/>
<organism evidence="1 2">
    <name type="scientific">Mortierella isabellina</name>
    <name type="common">Filamentous fungus</name>
    <name type="synonym">Umbelopsis isabellina</name>
    <dbReference type="NCBI Taxonomy" id="91625"/>
    <lineage>
        <taxon>Eukaryota</taxon>
        <taxon>Fungi</taxon>
        <taxon>Fungi incertae sedis</taxon>
        <taxon>Mucoromycota</taxon>
        <taxon>Mucoromycotina</taxon>
        <taxon>Umbelopsidomycetes</taxon>
        <taxon>Umbelopsidales</taxon>
        <taxon>Umbelopsidaceae</taxon>
        <taxon>Umbelopsis</taxon>
    </lineage>
</organism>
<reference evidence="1" key="1">
    <citation type="submission" date="2020-12" db="EMBL/GenBank/DDBJ databases">
        <title>Metabolic potential, ecology and presence of endohyphal bacteria is reflected in genomic diversity of Mucoromycotina.</title>
        <authorList>
            <person name="Muszewska A."/>
            <person name="Okrasinska A."/>
            <person name="Steczkiewicz K."/>
            <person name="Drgas O."/>
            <person name="Orlowska M."/>
            <person name="Perlinska-Lenart U."/>
            <person name="Aleksandrzak-Piekarczyk T."/>
            <person name="Szatraj K."/>
            <person name="Zielenkiewicz U."/>
            <person name="Pilsyk S."/>
            <person name="Malc E."/>
            <person name="Mieczkowski P."/>
            <person name="Kruszewska J.S."/>
            <person name="Biernat P."/>
            <person name="Pawlowska J."/>
        </authorList>
    </citation>
    <scope>NUCLEOTIDE SEQUENCE</scope>
    <source>
        <strain evidence="1">WA0000067209</strain>
    </source>
</reference>
<sequence>MVSAEDSVKKYYQWLHLQRQWKKQYSEDPKLDAALHAVLQPEVLFKDGSDMSTIPFFIGVSQKDNYSYILLPEDFVPAVRQCVHSLMISRTNGEAPPPAGPLSQGKRYLYIRKVLFKNRASYFNTISELRIYNGRVRWLDQQVTSCQFIRKSVILKNIVIFSIHVKSEEKEIREIAWTMYDMRRQRVLDQHYIVDGSKVATEVGNGPIHMDINQIMDILGKDLDWADKRDKKLAVVAYDTGKTMLTLKHHGWTRSWQQDSSTRPIQMFSVKELYEVFFNQLGYRAPLEEILQSLDLPPQLLEDTGCVARQLLMAVIEFAKRTVPTVAQFGDLMQSKPKKAPSAAVKYNVKNRLTAA</sequence>
<accession>A0A8H7PN75</accession>
<evidence type="ECO:0000313" key="2">
    <source>
        <dbReference type="Proteomes" id="UP000654370"/>
    </source>
</evidence>
<comment type="caution">
    <text evidence="1">The sequence shown here is derived from an EMBL/GenBank/DDBJ whole genome shotgun (WGS) entry which is preliminary data.</text>
</comment>
<dbReference type="Proteomes" id="UP000654370">
    <property type="component" value="Unassembled WGS sequence"/>
</dbReference>
<dbReference type="EMBL" id="JAEPQZ010000010">
    <property type="protein sequence ID" value="KAG2176494.1"/>
    <property type="molecule type" value="Genomic_DNA"/>
</dbReference>
<dbReference type="OrthoDB" id="10374233at2759"/>
<gene>
    <name evidence="1" type="ORF">INT43_005734</name>
</gene>
<keyword evidence="2" id="KW-1185">Reference proteome</keyword>
<evidence type="ECO:0000313" key="1">
    <source>
        <dbReference type="EMBL" id="KAG2176494.1"/>
    </source>
</evidence>